<reference evidence="2" key="2">
    <citation type="submission" date="2006-01" db="EMBL/GenBank/DDBJ databases">
        <authorList>
            <person name="Genoscope"/>
        </authorList>
    </citation>
    <scope>NUCLEOTIDE SEQUENCE</scope>
</reference>
<proteinExistence type="predicted"/>
<dbReference type="RefSeq" id="WP_099325808.1">
    <property type="nucleotide sequence ID" value="NZ_CP049055.1"/>
</dbReference>
<dbReference type="Proteomes" id="UP000221734">
    <property type="component" value="Chromosome Kuenenia_stuttgartiensis_MBR1"/>
</dbReference>
<evidence type="ECO:0000256" key="1">
    <source>
        <dbReference type="SAM" id="SignalP"/>
    </source>
</evidence>
<organism evidence="2">
    <name type="scientific">Kuenenia stuttgartiensis</name>
    <dbReference type="NCBI Taxonomy" id="174633"/>
    <lineage>
        <taxon>Bacteria</taxon>
        <taxon>Pseudomonadati</taxon>
        <taxon>Planctomycetota</taxon>
        <taxon>Candidatus Brocadiia</taxon>
        <taxon>Candidatus Brocadiales</taxon>
        <taxon>Candidatus Brocadiaceae</taxon>
        <taxon>Candidatus Kuenenia</taxon>
    </lineage>
</organism>
<dbReference type="KEGG" id="kst:KSMBR1_2709"/>
<dbReference type="EMBL" id="LT934425">
    <property type="protein sequence ID" value="SOH05188.1"/>
    <property type="molecule type" value="Genomic_DNA"/>
</dbReference>
<evidence type="ECO:0000313" key="4">
    <source>
        <dbReference type="EMBL" id="SOH05188.1"/>
    </source>
</evidence>
<dbReference type="AlphaFoldDB" id="Q1Q0F7"/>
<keyword evidence="1" id="KW-0732">Signal</keyword>
<dbReference type="KEGG" id="kst:KSMBR1_2701"/>
<protein>
    <submittedName>
        <fullName evidence="3">Exported protein</fullName>
    </submittedName>
</protein>
<evidence type="ECO:0000313" key="6">
    <source>
        <dbReference type="Proteomes" id="UP000221734"/>
    </source>
</evidence>
<reference evidence="2" key="1">
    <citation type="journal article" date="2006" name="Nature">
        <title>Deciphering the evolution and metabolism of an anammox bacterium from a community genome.</title>
        <authorList>
            <person name="Strous M."/>
            <person name="Pelletier E."/>
            <person name="Mangenot S."/>
            <person name="Rattei T."/>
            <person name="Lehner A."/>
            <person name="Taylor M.W."/>
            <person name="Horn M."/>
            <person name="Daims H."/>
            <person name="Bartol-Mavel D."/>
            <person name="Wincker P."/>
            <person name="Barbe V."/>
            <person name="Fonknechten N."/>
            <person name="Vallenet D."/>
            <person name="Segurens B."/>
            <person name="Schenowitz-Truong C."/>
            <person name="Medigue C."/>
            <person name="Collingro A."/>
            <person name="Snel B."/>
            <person name="Dutilh B.E."/>
            <person name="OpDenCamp H.J.M."/>
            <person name="vanDerDrift C."/>
            <person name="Cirpus I."/>
            <person name="vanDePas-Schoonen K.T."/>
            <person name="Harhangi H.R."/>
            <person name="vanNiftrik L."/>
            <person name="Schmid M."/>
            <person name="Keltjens J."/>
            <person name="vanDeVossenberg J."/>
            <person name="Kartal B."/>
            <person name="Meier H."/>
            <person name="Frishman D."/>
            <person name="Huynen M.A."/>
            <person name="Mewes H."/>
            <person name="Weissenbach J."/>
            <person name="Jetten M.S.M."/>
            <person name="Wagner M."/>
            <person name="LePaslier D."/>
        </authorList>
    </citation>
    <scope>NUCLEOTIDE SEQUENCE</scope>
</reference>
<reference evidence="3 7" key="5">
    <citation type="submission" date="2020-02" db="EMBL/GenBank/DDBJ databases">
        <title>Newly sequenced genome of strain CSTR1 showed variability in Candidatus Kuenenia stuttgartiensis genomes.</title>
        <authorList>
            <person name="Ding C."/>
            <person name="Adrian L."/>
        </authorList>
    </citation>
    <scope>NUCLEOTIDE SEQUENCE [LARGE SCALE GENOMIC DNA]</scope>
    <source>
        <strain evidence="3 7">CSTR1</strain>
    </source>
</reference>
<dbReference type="EMBL" id="CT573072">
    <property type="protein sequence ID" value="CAJ72009.1"/>
    <property type="molecule type" value="Genomic_DNA"/>
</dbReference>
<feature type="chain" id="PRO_5015097135" evidence="1">
    <location>
        <begin position="27"/>
        <end position="335"/>
    </location>
</feature>
<name>Q1Q0F7_KUEST</name>
<evidence type="ECO:0000313" key="2">
    <source>
        <dbReference type="EMBL" id="CAJ72009.1"/>
    </source>
</evidence>
<accession>Q1Q0F7</accession>
<evidence type="ECO:0000313" key="7">
    <source>
        <dbReference type="Proteomes" id="UP000501926"/>
    </source>
</evidence>
<reference evidence="6" key="3">
    <citation type="submission" date="2017-10" db="EMBL/GenBank/DDBJ databases">
        <authorList>
            <person name="Frank J."/>
        </authorList>
    </citation>
    <scope>NUCLEOTIDE SEQUENCE [LARGE SCALE GENOMIC DNA]</scope>
</reference>
<dbReference type="Proteomes" id="UP000501926">
    <property type="component" value="Chromosome"/>
</dbReference>
<sequence>MNNRFFYSFILILFFCCASNAGKVYAHHGGVSTAFGPGAPVETASPMTLGKGKFLLYEKIEFASFEQKNHADPENIENFTFFNTLAGYGITDYLSLYLVMPYAIKEQDSLGTSKGFGDAGFLVQYGFKYGERNGIRGFYNNGPEDTIGESYTTNDLKMSVLGGFTVQTGDITNEDNNGNRFDMGMQTGFAAPTFMTGFSASKMLFQHFTLTGETSFTTFTRHDDGKPGNEIRFNLAGGYEIFENPQGFFQRVDIITESNFLHLTKDEDEHHHDEDDSGGTILYLSPGFRVSLKKNISIGGLLKFPVWKDLNRESEQQGAEGLEHYRAILTVTYSF</sequence>
<gene>
    <name evidence="3" type="ORF">KsCSTR_12640</name>
    <name evidence="4" type="ORF">KSMBR1_2701</name>
    <name evidence="5" type="ORF">KSMBR1_2709</name>
    <name evidence="2" type="ORF">kustd1264</name>
</gene>
<dbReference type="EMBL" id="LT934425">
    <property type="protein sequence ID" value="SOH05196.1"/>
    <property type="molecule type" value="Genomic_DNA"/>
</dbReference>
<keyword evidence="6" id="KW-1185">Reference proteome</keyword>
<evidence type="ECO:0000313" key="3">
    <source>
        <dbReference type="EMBL" id="QII10643.1"/>
    </source>
</evidence>
<evidence type="ECO:0000313" key="5">
    <source>
        <dbReference type="EMBL" id="SOH05196.1"/>
    </source>
</evidence>
<feature type="signal peptide" evidence="1">
    <location>
        <begin position="1"/>
        <end position="26"/>
    </location>
</feature>
<reference evidence="4" key="4">
    <citation type="submission" date="2017-10" db="EMBL/GenBank/DDBJ databases">
        <authorList>
            <person name="Banno H."/>
            <person name="Chua N.-H."/>
        </authorList>
    </citation>
    <scope>NUCLEOTIDE SEQUENCE [LARGE SCALE GENOMIC DNA]</scope>
    <source>
        <strain evidence="4">Kuenenia_mbr1_ru-nijmegen</strain>
    </source>
</reference>
<dbReference type="EMBL" id="CP049055">
    <property type="protein sequence ID" value="QII10643.1"/>
    <property type="molecule type" value="Genomic_DNA"/>
</dbReference>